<keyword evidence="1" id="KW-1133">Transmembrane helix</keyword>
<evidence type="ECO:0000313" key="2">
    <source>
        <dbReference type="EMBL" id="MBL0747233.1"/>
    </source>
</evidence>
<reference evidence="2 3" key="1">
    <citation type="submission" date="2021-01" db="EMBL/GenBank/DDBJ databases">
        <title>Genome seq and assembly of Nocardiodes sp. G10.</title>
        <authorList>
            <person name="Chhetri G."/>
        </authorList>
    </citation>
    <scope>NUCLEOTIDE SEQUENCE [LARGE SCALE GENOMIC DNA]</scope>
    <source>
        <strain evidence="2 3">G10</strain>
    </source>
</reference>
<keyword evidence="1" id="KW-0472">Membrane</keyword>
<proteinExistence type="predicted"/>
<feature type="transmembrane region" description="Helical" evidence="1">
    <location>
        <begin position="238"/>
        <end position="256"/>
    </location>
</feature>
<feature type="transmembrane region" description="Helical" evidence="1">
    <location>
        <begin position="74"/>
        <end position="90"/>
    </location>
</feature>
<protein>
    <submittedName>
        <fullName evidence="2">ECF transporter S component</fullName>
    </submittedName>
</protein>
<dbReference type="PIRSF" id="PIRSF037395">
    <property type="entry name" value="UCP037395_ABCper"/>
    <property type="match status" value="1"/>
</dbReference>
<dbReference type="Gene3D" id="1.10.1760.20">
    <property type="match status" value="1"/>
</dbReference>
<feature type="transmembrane region" description="Helical" evidence="1">
    <location>
        <begin position="102"/>
        <end position="128"/>
    </location>
</feature>
<comment type="caution">
    <text evidence="2">The sequence shown here is derived from an EMBL/GenBank/DDBJ whole genome shotgun (WGS) entry which is preliminary data.</text>
</comment>
<organism evidence="2 3">
    <name type="scientific">Nocardioides baculatus</name>
    <dbReference type="NCBI Taxonomy" id="2801337"/>
    <lineage>
        <taxon>Bacteria</taxon>
        <taxon>Bacillati</taxon>
        <taxon>Actinomycetota</taxon>
        <taxon>Actinomycetes</taxon>
        <taxon>Propionibacteriales</taxon>
        <taxon>Nocardioidaceae</taxon>
        <taxon>Nocardioides</taxon>
    </lineage>
</organism>
<feature type="transmembrane region" description="Helical" evidence="1">
    <location>
        <begin position="140"/>
        <end position="159"/>
    </location>
</feature>
<feature type="transmembrane region" description="Helical" evidence="1">
    <location>
        <begin position="171"/>
        <end position="191"/>
    </location>
</feature>
<sequence>MSTPTSRTVAMPIGPRTAGVLALASLAGLMMLCWPLLLDAEPGQRVEPPFVFLALLSLVIVVVLAEMGEGGMDARVLAVLGVLSAINAVLRGFGAGTAGIELVFFLLVLGGRVFGAGFGFAFGCTSMFASALLTAGVGPWLPFQMICAAWVGMFAGLLPRRVTGRGEVVMLVVYAVIASYLYGMLMNLSYWPFTLGIVVPDHQGSLAYVAGAPVLENAHRFLVYTLLTSTGGWDTGRAITTAVAIVVLGPAILTTLRRAARRAVVAPGASAQSSRSAGVGAAEPGEVRAG</sequence>
<dbReference type="Pfam" id="PF12822">
    <property type="entry name" value="ECF_trnsprt"/>
    <property type="match status" value="1"/>
</dbReference>
<name>A0ABS1L6Q1_9ACTN</name>
<dbReference type="InterPro" id="IPR024529">
    <property type="entry name" value="ECF_trnsprt_substrate-spec"/>
</dbReference>
<accession>A0ABS1L6Q1</accession>
<keyword evidence="3" id="KW-1185">Reference proteome</keyword>
<feature type="transmembrane region" description="Helical" evidence="1">
    <location>
        <begin position="50"/>
        <end position="68"/>
    </location>
</feature>
<evidence type="ECO:0000313" key="3">
    <source>
        <dbReference type="Proteomes" id="UP000636918"/>
    </source>
</evidence>
<dbReference type="EMBL" id="JAERSG010000002">
    <property type="protein sequence ID" value="MBL0747233.1"/>
    <property type="molecule type" value="Genomic_DNA"/>
</dbReference>
<dbReference type="Proteomes" id="UP000636918">
    <property type="component" value="Unassembled WGS sequence"/>
</dbReference>
<feature type="transmembrane region" description="Helical" evidence="1">
    <location>
        <begin position="20"/>
        <end position="38"/>
    </location>
</feature>
<gene>
    <name evidence="2" type="ORF">JI751_06405</name>
</gene>
<evidence type="ECO:0000256" key="1">
    <source>
        <dbReference type="SAM" id="Phobius"/>
    </source>
</evidence>
<keyword evidence="1" id="KW-0812">Transmembrane</keyword>
<dbReference type="InterPro" id="IPR017196">
    <property type="entry name" value="ECF_substrate-spec_UCP037395"/>
</dbReference>